<dbReference type="SMART" id="SM00850">
    <property type="entry name" value="LytTR"/>
    <property type="match status" value="1"/>
</dbReference>
<dbReference type="InterPro" id="IPR001789">
    <property type="entry name" value="Sig_transdc_resp-reg_receiver"/>
</dbReference>
<evidence type="ECO:0000313" key="4">
    <source>
        <dbReference type="EMBL" id="MBK0382577.1"/>
    </source>
</evidence>
<dbReference type="PANTHER" id="PTHR37299:SF1">
    <property type="entry name" value="STAGE 0 SPORULATION PROTEIN A HOMOLOG"/>
    <property type="match status" value="1"/>
</dbReference>
<dbReference type="Pfam" id="PF00072">
    <property type="entry name" value="Response_reg"/>
    <property type="match status" value="1"/>
</dbReference>
<keyword evidence="5" id="KW-1185">Reference proteome</keyword>
<dbReference type="InterPro" id="IPR046947">
    <property type="entry name" value="LytR-like"/>
</dbReference>
<keyword evidence="1" id="KW-0597">Phosphoprotein</keyword>
<dbReference type="PROSITE" id="PS50110">
    <property type="entry name" value="RESPONSE_REGULATORY"/>
    <property type="match status" value="1"/>
</dbReference>
<protein>
    <submittedName>
        <fullName evidence="4">Response regulator transcription factor</fullName>
    </submittedName>
</protein>
<accession>A0ABS1BIA8</accession>
<feature type="domain" description="HTH LytTR-type" evidence="3">
    <location>
        <begin position="145"/>
        <end position="248"/>
    </location>
</feature>
<gene>
    <name evidence="4" type="ORF">I5M32_06340</name>
</gene>
<dbReference type="Proteomes" id="UP000660024">
    <property type="component" value="Unassembled WGS sequence"/>
</dbReference>
<comment type="caution">
    <text evidence="4">The sequence shown here is derived from an EMBL/GenBank/DDBJ whole genome shotgun (WGS) entry which is preliminary data.</text>
</comment>
<feature type="modified residue" description="4-aspartylphosphate" evidence="1">
    <location>
        <position position="55"/>
    </location>
</feature>
<dbReference type="SMART" id="SM00448">
    <property type="entry name" value="REC"/>
    <property type="match status" value="1"/>
</dbReference>
<organism evidence="4 5">
    <name type="scientific">Pedobacter segetis</name>
    <dbReference type="NCBI Taxonomy" id="2793069"/>
    <lineage>
        <taxon>Bacteria</taxon>
        <taxon>Pseudomonadati</taxon>
        <taxon>Bacteroidota</taxon>
        <taxon>Sphingobacteriia</taxon>
        <taxon>Sphingobacteriales</taxon>
        <taxon>Sphingobacteriaceae</taxon>
        <taxon>Pedobacter</taxon>
    </lineage>
</organism>
<dbReference type="PROSITE" id="PS50930">
    <property type="entry name" value="HTH_LYTTR"/>
    <property type="match status" value="1"/>
</dbReference>
<dbReference type="Pfam" id="PF04397">
    <property type="entry name" value="LytTR"/>
    <property type="match status" value="1"/>
</dbReference>
<reference evidence="4 5" key="1">
    <citation type="submission" date="2020-12" db="EMBL/GenBank/DDBJ databases">
        <title>Bacterial novel species Pedobacter sp. SD-b isolated from soil.</title>
        <authorList>
            <person name="Jung H.-Y."/>
        </authorList>
    </citation>
    <scope>NUCLEOTIDE SEQUENCE [LARGE SCALE GENOMIC DNA]</scope>
    <source>
        <strain evidence="4 5">SD-b</strain>
    </source>
</reference>
<evidence type="ECO:0000256" key="1">
    <source>
        <dbReference type="PROSITE-ProRule" id="PRU00169"/>
    </source>
</evidence>
<evidence type="ECO:0000259" key="2">
    <source>
        <dbReference type="PROSITE" id="PS50110"/>
    </source>
</evidence>
<dbReference type="SUPFAM" id="SSF52172">
    <property type="entry name" value="CheY-like"/>
    <property type="match status" value="1"/>
</dbReference>
<feature type="domain" description="Response regulatory" evidence="2">
    <location>
        <begin position="3"/>
        <end position="116"/>
    </location>
</feature>
<evidence type="ECO:0000313" key="5">
    <source>
        <dbReference type="Proteomes" id="UP000660024"/>
    </source>
</evidence>
<proteinExistence type="predicted"/>
<dbReference type="RefSeq" id="WP_200585354.1">
    <property type="nucleotide sequence ID" value="NZ_JAEHFY010000007.1"/>
</dbReference>
<dbReference type="Gene3D" id="3.40.50.2300">
    <property type="match status" value="1"/>
</dbReference>
<dbReference type="Gene3D" id="2.40.50.1020">
    <property type="entry name" value="LytTr DNA-binding domain"/>
    <property type="match status" value="1"/>
</dbReference>
<dbReference type="PANTHER" id="PTHR37299">
    <property type="entry name" value="TRANSCRIPTIONAL REGULATOR-RELATED"/>
    <property type="match status" value="1"/>
</dbReference>
<sequence length="256" mass="29640">MISIVIIDDELHCTASLQMLIDGLNKNIQIIAVFNDARLAQDYLRQNTFDLLFLDIEMPGLNGFELLNSLSQFKFDVVFTTAYDQYAIKAFNFSAVSYLLKPIDPLELSNCIDLWERKNQKYLTLNQFDFLIDSLQNGNAQNKKLALPTTYGLEFIAIENIIRCQSESSYTHFFLKNEEKHLICRTLKEVEQILFKNGFVRIHQSHLINPAYLKKYIRNDGGYVLMEDGEKISVSKSNKDKITEIFDQIGRNQKKS</sequence>
<dbReference type="EMBL" id="JAEHFY010000007">
    <property type="protein sequence ID" value="MBK0382577.1"/>
    <property type="molecule type" value="Genomic_DNA"/>
</dbReference>
<evidence type="ECO:0000259" key="3">
    <source>
        <dbReference type="PROSITE" id="PS50930"/>
    </source>
</evidence>
<dbReference type="InterPro" id="IPR011006">
    <property type="entry name" value="CheY-like_superfamily"/>
</dbReference>
<name>A0ABS1BIA8_9SPHI</name>
<dbReference type="InterPro" id="IPR007492">
    <property type="entry name" value="LytTR_DNA-bd_dom"/>
</dbReference>